<feature type="signal peptide" evidence="12">
    <location>
        <begin position="1"/>
        <end position="27"/>
    </location>
</feature>
<dbReference type="InterPro" id="IPR039426">
    <property type="entry name" value="TonB-dep_rcpt-like"/>
</dbReference>
<evidence type="ECO:0000256" key="4">
    <source>
        <dbReference type="ARBA" id="ARBA00022452"/>
    </source>
</evidence>
<dbReference type="PROSITE" id="PS52016">
    <property type="entry name" value="TONB_DEPENDENT_REC_3"/>
    <property type="match status" value="1"/>
</dbReference>
<gene>
    <name evidence="15" type="ORF">AWL63_21105</name>
</gene>
<evidence type="ECO:0000256" key="7">
    <source>
        <dbReference type="ARBA" id="ARBA00023136"/>
    </source>
</evidence>
<keyword evidence="8 15" id="KW-0675">Receptor</keyword>
<evidence type="ECO:0000256" key="6">
    <source>
        <dbReference type="ARBA" id="ARBA00023077"/>
    </source>
</evidence>
<evidence type="ECO:0000256" key="8">
    <source>
        <dbReference type="ARBA" id="ARBA00023170"/>
    </source>
</evidence>
<dbReference type="GO" id="GO:0009279">
    <property type="term" value="C:cell outer membrane"/>
    <property type="evidence" value="ECO:0007669"/>
    <property type="project" value="UniProtKB-SubCell"/>
</dbReference>
<evidence type="ECO:0000313" key="16">
    <source>
        <dbReference type="Proteomes" id="UP000094256"/>
    </source>
</evidence>
<accession>A0A1B3ZF76</accession>
<dbReference type="Gene3D" id="2.40.170.20">
    <property type="entry name" value="TonB-dependent receptor, beta-barrel domain"/>
    <property type="match status" value="1"/>
</dbReference>
<evidence type="ECO:0000256" key="3">
    <source>
        <dbReference type="ARBA" id="ARBA00022448"/>
    </source>
</evidence>
<dbReference type="Proteomes" id="UP000094256">
    <property type="component" value="Chromosome"/>
</dbReference>
<evidence type="ECO:0000259" key="14">
    <source>
        <dbReference type="Pfam" id="PF07715"/>
    </source>
</evidence>
<keyword evidence="3 10" id="KW-0813">Transport</keyword>
<dbReference type="EMBL" id="CP014168">
    <property type="protein sequence ID" value="AOH86084.1"/>
    <property type="molecule type" value="Genomic_DNA"/>
</dbReference>
<evidence type="ECO:0000259" key="13">
    <source>
        <dbReference type="Pfam" id="PF00593"/>
    </source>
</evidence>
<dbReference type="InterPro" id="IPR036942">
    <property type="entry name" value="Beta-barrel_TonB_sf"/>
</dbReference>
<name>A0A1B3ZF76_9SPHN</name>
<feature type="chain" id="PRO_5008556404" evidence="12">
    <location>
        <begin position="28"/>
        <end position="709"/>
    </location>
</feature>
<evidence type="ECO:0000256" key="9">
    <source>
        <dbReference type="ARBA" id="ARBA00023237"/>
    </source>
</evidence>
<dbReference type="AlphaFoldDB" id="A0A1B3ZF76"/>
<dbReference type="NCBIfam" id="TIGR01783">
    <property type="entry name" value="TonB-siderophor"/>
    <property type="match status" value="1"/>
</dbReference>
<dbReference type="Gene3D" id="2.170.130.10">
    <property type="entry name" value="TonB-dependent receptor, plug domain"/>
    <property type="match status" value="1"/>
</dbReference>
<organism evidence="15 16">
    <name type="scientific">Sphingomonas panacis</name>
    <dbReference type="NCBI Taxonomy" id="1560345"/>
    <lineage>
        <taxon>Bacteria</taxon>
        <taxon>Pseudomonadati</taxon>
        <taxon>Pseudomonadota</taxon>
        <taxon>Alphaproteobacteria</taxon>
        <taxon>Sphingomonadales</taxon>
        <taxon>Sphingomonadaceae</taxon>
        <taxon>Sphingomonas</taxon>
    </lineage>
</organism>
<keyword evidence="5 10" id="KW-0812">Transmembrane</keyword>
<comment type="subcellular location">
    <subcellularLocation>
        <location evidence="1 10">Cell outer membrane</location>
        <topology evidence="1 10">Multi-pass membrane protein</topology>
    </subcellularLocation>
</comment>
<sequence length="709" mass="77426">MRVHALGLVSSLLVSVAVIAIPGVAQATDAADDEEVARKAGQSDIVVTGVQTNAGQAEVAKGGALGTRSLLDTPFSVTIVDRDDIDKRQATTIGQIFINDPSVFSFATAGTTNWWGTQIRGLGVRNYYIDDVPLLLYWGGDFPLESVERVEALKGLSGFMYGFGSPGGAISYRTKRPTAAPLLTTEIGWRSNSDVYGRLDAGGPLTQDGRLGYRLNLSGEKGTVYNGAGVERFVGSLALEYAITPDVKWYATSTYEDSTLRHEPFQIYWSAYQDTVLPKPTYDYDNLNIANSSYRARTLATATGLDWQIAPQWSARLTYGYTSKLHHSNKMFVYMLNQAGDYEGAAYNFAELDRNHFAQAMLQGEFRTGPVRHEIVAGGSFMINDSDFGLNDYYWSNDFNGNIYQRQPFRVTRDISYGTDGSPTRERQRAVFASDTLHLGEHIQAVLGARYTVYRLLDTDGNAVTNSGYRTSAVTPTFALIYKPTAYASLYASYVEGMEPGSRVGADYVNVGDVLKATVSKQYEAGVKYEHGGLSLAGAGFRIERAATIDRFTDGKRYLSQDGLTVYQGVEASAAYDVSRTLRVGLGAIHLDPRIRRVSPENADLAGNIPGQAARWQVTANADYSFAAVPGLSVHGNVRYFGKAPTDDTDRLYIPDRTLANFGLQYATVIGGQKVLFTGNVNNVFNETYWGLGNIGEARNGALAVKVAW</sequence>
<keyword evidence="6 11" id="KW-0798">TonB box</keyword>
<evidence type="ECO:0000256" key="1">
    <source>
        <dbReference type="ARBA" id="ARBA00004571"/>
    </source>
</evidence>
<evidence type="ECO:0000256" key="10">
    <source>
        <dbReference type="PROSITE-ProRule" id="PRU01360"/>
    </source>
</evidence>
<evidence type="ECO:0000256" key="2">
    <source>
        <dbReference type="ARBA" id="ARBA00009810"/>
    </source>
</evidence>
<proteinExistence type="inferred from homology"/>
<comment type="similarity">
    <text evidence="2 10 11">Belongs to the TonB-dependent receptor family.</text>
</comment>
<dbReference type="OrthoDB" id="9760333at2"/>
<protein>
    <submittedName>
        <fullName evidence="15">TonB-dependent receptor</fullName>
    </submittedName>
</protein>
<feature type="domain" description="TonB-dependent receptor plug" evidence="14">
    <location>
        <begin position="70"/>
        <end position="169"/>
    </location>
</feature>
<dbReference type="GO" id="GO:0038023">
    <property type="term" value="F:signaling receptor activity"/>
    <property type="evidence" value="ECO:0007669"/>
    <property type="project" value="InterPro"/>
</dbReference>
<dbReference type="Pfam" id="PF07715">
    <property type="entry name" value="Plug"/>
    <property type="match status" value="1"/>
</dbReference>
<dbReference type="InterPro" id="IPR037066">
    <property type="entry name" value="Plug_dom_sf"/>
</dbReference>
<keyword evidence="9 10" id="KW-0998">Cell outer membrane</keyword>
<dbReference type="SUPFAM" id="SSF56935">
    <property type="entry name" value="Porins"/>
    <property type="match status" value="1"/>
</dbReference>
<keyword evidence="16" id="KW-1185">Reference proteome</keyword>
<keyword evidence="12" id="KW-0732">Signal</keyword>
<dbReference type="CDD" id="cd01347">
    <property type="entry name" value="ligand_gated_channel"/>
    <property type="match status" value="1"/>
</dbReference>
<evidence type="ECO:0000256" key="11">
    <source>
        <dbReference type="RuleBase" id="RU003357"/>
    </source>
</evidence>
<dbReference type="KEGG" id="span:AWL63_21105"/>
<reference evidence="15 16" key="1">
    <citation type="submission" date="2016-01" db="EMBL/GenBank/DDBJ databases">
        <title>Complete genome and mega plasmid sequence of Sphingomonas panacis DCY99 elicits systemic resistance in rice to Xanthomonas oryzae.</title>
        <authorList>
            <person name="Kim Y.J."/>
            <person name="Yang D.C."/>
            <person name="Sing P."/>
        </authorList>
    </citation>
    <scope>NUCLEOTIDE SEQUENCE [LARGE SCALE GENOMIC DNA]</scope>
    <source>
        <strain evidence="15 16">DCY99</strain>
    </source>
</reference>
<keyword evidence="4 10" id="KW-1134">Transmembrane beta strand</keyword>
<dbReference type="InterPro" id="IPR012910">
    <property type="entry name" value="Plug_dom"/>
</dbReference>
<evidence type="ECO:0000256" key="12">
    <source>
        <dbReference type="SAM" id="SignalP"/>
    </source>
</evidence>
<feature type="domain" description="TonB-dependent receptor-like beta-barrel" evidence="13">
    <location>
        <begin position="269"/>
        <end position="684"/>
    </location>
</feature>
<dbReference type="PANTHER" id="PTHR32552">
    <property type="entry name" value="FERRICHROME IRON RECEPTOR-RELATED"/>
    <property type="match status" value="1"/>
</dbReference>
<dbReference type="Pfam" id="PF00593">
    <property type="entry name" value="TonB_dep_Rec_b-barrel"/>
    <property type="match status" value="1"/>
</dbReference>
<evidence type="ECO:0000256" key="5">
    <source>
        <dbReference type="ARBA" id="ARBA00022692"/>
    </source>
</evidence>
<dbReference type="PANTHER" id="PTHR32552:SF82">
    <property type="entry name" value="FCUA PROTEIN"/>
    <property type="match status" value="1"/>
</dbReference>
<dbReference type="RefSeq" id="WP_150127020.1">
    <property type="nucleotide sequence ID" value="NZ_CP014168.1"/>
</dbReference>
<dbReference type="InterPro" id="IPR000531">
    <property type="entry name" value="Beta-barrel_TonB"/>
</dbReference>
<dbReference type="STRING" id="1560345.AWL63_21105"/>
<dbReference type="GO" id="GO:0015891">
    <property type="term" value="P:siderophore transport"/>
    <property type="evidence" value="ECO:0007669"/>
    <property type="project" value="InterPro"/>
</dbReference>
<evidence type="ECO:0000313" key="15">
    <source>
        <dbReference type="EMBL" id="AOH86084.1"/>
    </source>
</evidence>
<dbReference type="GO" id="GO:0015344">
    <property type="term" value="F:siderophore uptake transmembrane transporter activity"/>
    <property type="evidence" value="ECO:0007669"/>
    <property type="project" value="TreeGrafter"/>
</dbReference>
<keyword evidence="7 10" id="KW-0472">Membrane</keyword>
<dbReference type="InterPro" id="IPR010105">
    <property type="entry name" value="TonB_sidphr_rcpt"/>
</dbReference>